<feature type="transmembrane region" description="Helical" evidence="2">
    <location>
        <begin position="507"/>
        <end position="526"/>
    </location>
</feature>
<evidence type="ECO:0000313" key="5">
    <source>
        <dbReference type="Proteomes" id="UP000272942"/>
    </source>
</evidence>
<evidence type="ECO:0000256" key="1">
    <source>
        <dbReference type="SAM" id="MobiDB-lite"/>
    </source>
</evidence>
<name>A0A183A7K8_9TREM</name>
<feature type="transmembrane region" description="Helical" evidence="2">
    <location>
        <begin position="298"/>
        <end position="321"/>
    </location>
</feature>
<feature type="region of interest" description="Disordered" evidence="1">
    <location>
        <begin position="469"/>
        <end position="501"/>
    </location>
</feature>
<proteinExistence type="predicted"/>
<evidence type="ECO:0000256" key="2">
    <source>
        <dbReference type="SAM" id="Phobius"/>
    </source>
</evidence>
<gene>
    <name evidence="4" type="ORF">ECPE_LOCUS2943</name>
</gene>
<accession>A0A183A7K8</accession>
<feature type="signal peptide" evidence="3">
    <location>
        <begin position="1"/>
        <end position="22"/>
    </location>
</feature>
<reference evidence="4 5" key="2">
    <citation type="submission" date="2018-11" db="EMBL/GenBank/DDBJ databases">
        <authorList>
            <consortium name="Pathogen Informatics"/>
        </authorList>
    </citation>
    <scope>NUCLEOTIDE SEQUENCE [LARGE SCALE GENOMIC DNA]</scope>
    <source>
        <strain evidence="4 5">Egypt</strain>
    </source>
</reference>
<feature type="compositionally biased region" description="Polar residues" evidence="1">
    <location>
        <begin position="141"/>
        <end position="151"/>
    </location>
</feature>
<dbReference type="EMBL" id="UZAN01039970">
    <property type="protein sequence ID" value="VDP67893.1"/>
    <property type="molecule type" value="Genomic_DNA"/>
</dbReference>
<reference evidence="6" key="1">
    <citation type="submission" date="2016-06" db="UniProtKB">
        <authorList>
            <consortium name="WormBaseParasite"/>
        </authorList>
    </citation>
    <scope>IDENTIFICATION</scope>
</reference>
<keyword evidence="2" id="KW-0472">Membrane</keyword>
<keyword evidence="3" id="KW-0732">Signal</keyword>
<evidence type="ECO:0000313" key="4">
    <source>
        <dbReference type="EMBL" id="VDP67893.1"/>
    </source>
</evidence>
<feature type="region of interest" description="Disordered" evidence="1">
    <location>
        <begin position="125"/>
        <end position="151"/>
    </location>
</feature>
<dbReference type="WBParaSite" id="ECPE_0000294601-mRNA-1">
    <property type="protein sequence ID" value="ECPE_0000294601-mRNA-1"/>
    <property type="gene ID" value="ECPE_0000294601"/>
</dbReference>
<dbReference type="AlphaFoldDB" id="A0A183A7K8"/>
<feature type="transmembrane region" description="Helical" evidence="2">
    <location>
        <begin position="417"/>
        <end position="443"/>
    </location>
</feature>
<feature type="transmembrane region" description="Helical" evidence="2">
    <location>
        <begin position="342"/>
        <end position="365"/>
    </location>
</feature>
<keyword evidence="5" id="KW-1185">Reference proteome</keyword>
<dbReference type="OrthoDB" id="6275911at2759"/>
<protein>
    <submittedName>
        <fullName evidence="6">G_PROTEIN_RECEP_F1_2 domain-containing protein</fullName>
    </submittedName>
</protein>
<dbReference type="Proteomes" id="UP000272942">
    <property type="component" value="Unassembled WGS sequence"/>
</dbReference>
<feature type="transmembrane region" description="Helical" evidence="2">
    <location>
        <begin position="237"/>
        <end position="259"/>
    </location>
</feature>
<evidence type="ECO:0000256" key="3">
    <source>
        <dbReference type="SAM" id="SignalP"/>
    </source>
</evidence>
<keyword evidence="2" id="KW-0812">Transmembrane</keyword>
<feature type="compositionally biased region" description="Polar residues" evidence="1">
    <location>
        <begin position="633"/>
        <end position="642"/>
    </location>
</feature>
<feature type="region of interest" description="Disordered" evidence="1">
    <location>
        <begin position="628"/>
        <end position="658"/>
    </location>
</feature>
<feature type="compositionally biased region" description="Polar residues" evidence="1">
    <location>
        <begin position="485"/>
        <end position="501"/>
    </location>
</feature>
<feature type="region of interest" description="Disordered" evidence="1">
    <location>
        <begin position="784"/>
        <end position="835"/>
    </location>
</feature>
<sequence>MTKLNLLDMLILLGCLSSTCQSMFSSTDSGTAVVWHEKLKRIKRFGQRSVDADLTRLHTALGKYQAPVSRNVQPWLNVDLQNNSTMQHYHFQMNYSSAHEELDGMEWDTNRTLSNQTRYLTQSDSGIVDRSPLGSGKQGSLPDSSSDPVTQTSITHQMLPTHGSRVVKSVPPIDLWTIIQLTLCSFTLLVHFGWFGWIVMDLIPCDQSIAWKRLRAMKETTSSHTTVNRAFHSSNRIYIRLQIHLSIIGTVFALCAISGKLVRYSGYATTQWIKPDQRGRATHSRMTDVWSCDISRTVSLLVMTVYWLNVLLSCVLSTRYVHRISDRTIPAPCWTKSHTEKFLCYVHFGASWMYAALLHLCGFMFTHFPTNWTDKSIGTESRAFPLRLLSVDCQITSPPHSGTGLFNHLCRFTLSEYVLSLILSVLGDVIPVVAVIPFAIYLIKLTRFVNSKSNSSVFCVSRMKRPARRRTTSEQTYPSTHDLLTASQSGTNPQTPGSEVSSSRRKVFHAFASFGIWTTLLGMVMFSMHSTRISLHAHHLRSLNSNCAHQTFEQGKLNHAYSGTNQLINIPAKEESELEREQLWRWLFQLSEIVEIILICLIPAGFITLTQSLKNWFFISATVTNARRDDSSDTSAPVTPSSFPLRPTESQKNDALPSQCVSSTELSVVNGAHMNEYPSLASTSVVTTMEPYELLNLGQFTRSEFEHLSAKSTLSDQHKSPTRPDLCAHLCNVASSSEGETTGAAAAALFCTNAKPSLVPISVQVVSLHTFCCQASPCSETQAGTSEMRLSGTLSSPTGPPSSTPAQSASIFPIDNSGTLRKSPPSDWVPTDNSIGVLLVPSEPGRLYNTQP</sequence>
<feature type="chain" id="PRO_5043137864" evidence="3">
    <location>
        <begin position="23"/>
        <end position="852"/>
    </location>
</feature>
<organism evidence="6">
    <name type="scientific">Echinostoma caproni</name>
    <dbReference type="NCBI Taxonomy" id="27848"/>
    <lineage>
        <taxon>Eukaryota</taxon>
        <taxon>Metazoa</taxon>
        <taxon>Spiralia</taxon>
        <taxon>Lophotrochozoa</taxon>
        <taxon>Platyhelminthes</taxon>
        <taxon>Trematoda</taxon>
        <taxon>Digenea</taxon>
        <taxon>Plagiorchiida</taxon>
        <taxon>Echinostomata</taxon>
        <taxon>Echinostomatoidea</taxon>
        <taxon>Echinostomatidae</taxon>
        <taxon>Echinostoma</taxon>
    </lineage>
</organism>
<keyword evidence="2" id="KW-1133">Transmembrane helix</keyword>
<feature type="transmembrane region" description="Helical" evidence="2">
    <location>
        <begin position="175"/>
        <end position="203"/>
    </location>
</feature>
<evidence type="ECO:0000313" key="6">
    <source>
        <dbReference type="WBParaSite" id="ECPE_0000294601-mRNA-1"/>
    </source>
</evidence>